<proteinExistence type="predicted"/>
<dbReference type="KEGG" id="csyr:103253543"/>
<evidence type="ECO:0000313" key="2">
    <source>
        <dbReference type="Proteomes" id="UP000189704"/>
    </source>
</evidence>
<dbReference type="STRING" id="1868482.ENSTSYP00000002847"/>
<sequence>MGHAGRQFQALLWKNWLCRLRHPVLSLAEFFWPCLLFLILTVLRFQEPPRHRDSCYLQPRDLPSRGVLPFVQGLLCNTGSRCRNFSYADSMEHRFRLSRLQTAADHRKINNLIFFQEIQDLAEEIYGMMDKAKNLQKLWVQRSKPPDSSYGSSFLTMNLNKTEDVILKLESLHQQPHFWDFLLSLPRLHTNIVHVEDGMRAIVHFLQAVLNSLTSLEDLDWLPLNPIFSQVSEVVLNVTISMLKFLPRHGVADTAFAYHLSLQNVVRNPQKVQSDLKYRFGLDDLHMEQILNYSAELKGIPTDSSLDGMVCSVLSNTSEDKAENEGHHGDCHPKWSEVKNYLVHEISWLQVYQQMFNQWAEKVLLHQILTGMGHSLESLRDAFAEESTPWKVVEALHTGLLFLNDSLAADGPRDNHIFPKILRHLRKLQSVLHNLPQWPAMKRLLQLDGALRNSIAQNLHFVQEILFHMETSANGSKWVGLDQLKLEKDMFFWELMQMLKKNATTFCLRDHLSEKVGILPPRNSGIWDDLRELLCHPNSSTETSVLNKLLNSVEAAEHILQEVITGHTDMPVLIPEEVLDWREVGTQLSEASFSCTRLFQRLGANASSGSGIFSGDCKHQLASAVIFHTLEKAQFFLEQTYYWNAFTGFIRKTCEVARYVNMHERFHSSRSAFPEESCYEENMDWKIISDNYFAFLNHLLKSPVTSISRALHFTKHLLMMEKTLHTLEDEQMNFFSSFVEFWGKLSSDPFDSSSVPKFHNLPSLIENILNISILWVNNLQSLERDPSVVGAQKLLEFGRDVTGKVQTLESRWVMNKSNILRLMESMLFEINPKLLELWLSDISEGERAKLKNLSTLFHFSVPENKILTESFNFSQLFHSDWPKSPTVNADFIHLSETIISSLYEFRLLKQEQVSEALDTVYAISNVSDLFSSLSEPQKQEVDKILTHIYLNVFKDKDSTLLLQMYSSFYQYIYEFVNIQSRRSLLTFLTQISKHILDIIKQFNFQNTRKAFAFLSETAEVLGGISNMSYCQQLLSVFNFLEHQALYLTSTEGQELEVIHETLTGLKQLLTVDEDFRISLFQYMSQLFNVSVEALLDKECSVLDNKHISSVNYSTDEGITFILPWARIFSNLSANVSISKEFMAIHCTISWLQMWTEICGSISQIFQFDRNIFTSLHVGLSQLLTELENDVKTSKSCQGIFPTHHVARLILNLFENVTQASDFHDWDDFLDLRDLLVALGNVFITAKSLNLKQVEKSLFTMENTLHQLKTFSLNTNTSRKFLNYLLEVIIESSNTSEYMGRNVDLINHFLLNNLTNYGSKFESIISELRETVLFLRNMSHNQNLLSCVDIFHNFTELILEDGLYVNTSQSTLRILAMLNSTFSSENTGSILKECIACVDVINHLYVMYNSSLSQSHLQSIWGSFRDVENKMNSILKIVIWVLNIKEPFCSLNESNTNCVNVYLKDVTDFLNIVLTTIFEKEKVPKFEILLALLNDSTKQVRMIINNLTSGFDFASQLNWKHFTELILRPIETSDEIPDQFQNIWLYLIALGKEFQKLVKDISPNVLKNNSSSKTEKSFSIFTTSPKEKDVNSLGRSIYYLARYLTLNLPHDLQNSPEIILRETMKAGSLGIQLLRDVFNSLMPQVYHNISQDAGHTQVLKKVISLMHTFKKADVDLLVHQVEQLSASLIDFFNNISRVDTGNLGVNLFVGLMEKFVDSSRSWNVNHLLRLSQLFPKEDMDTVVDLYYVLPHAVRLMQRVLETNITEGLRDVYDFTLFHGIRISKVTKEDFAVMIKTLLDIIALLSDKPGVVSEALTCLPVIWCWNHTTSGFQENPALGVCSVRGLMSSSFYSKVAIILNHLHLTPPGDTSQCSNESSQMKITRKVVCVIHELVDWTTILLELSEVFHMKTALVKTVREFWHKILPFVLPSGNQSNDNVTELCPSGPIKQVALKIIEELKKFNVNFTNVISGENVLDKLASLNNIFNIDEGTETSIQNTIFLNLERIIKLISGNWSLENSTHHLFSSLMMILNANLTESSVEGKSEATYNFEKLWLEFEQTSKDPTHDIRSGHLFSKMNKEIQSVNSVTLQNITLELAHFLEILDSSSLKTLEVIENFLFVSQNWLHENANDDYSNMIQTLFVHMANETSTDDIVLLIKNITTFLSSLKHIFREGVWDVAFLTHLLNQEQLTNFSVVQLLFESILINSINNLAGSAQEAAPNLSDPDLQIMNFISLTLNHMQSETGGKTTLPLRSVVDFTEQLLKTFFSLLSKEKSENKISLLLKNFHKDLITEMSFVPKDKILKILKLDQFLTSMKEDRLMNIFSSLKDTTYRIYHLIKSSFILNNGEFYFDSHQALEFIKDLFNVLRETSMENKTENNLDFFIAVSQLLFHVNSSEYFFKLNQDLGSALRLVRECSTEITSLMDTLLNSPYKDFYTSYPTLQEVILANLTDLLSFINNSSLLRNRTTLEITKRLLGVISRAGEESCVPEPLLEVSRTLDMFLNDSTDLGDLATSVDSTVKLLKLAKKVSEKIATIFETHFISNTKDTMKFFDTLYSIMQQSVQHLVKEIATLKKVDSFPLEKINDLLMPFLDLAFGMIGVKPYISQESDIFTMSPSILSYVNQSEEFSDTLEEIAEFLTSVKINLGDVENLVVVVSNETQIFSTDSVSLWEEILDCLVPINNITNQMDFLYPNPISTHSCPQDTKWEIIHKVILLLDKISLQNGTEIGSYLNRVIDLTLEGLWNNLQKDNWNIFNLLLTFTQHPNNLLKTIETVLEDSSGIKSDSRGDLSKSLFFDTSLILNKTHHQLEKAIQIVLSKIAFWRKGLLPHHSRWINSTRTLLQPVFEIFVNSTTEKNVMSEKEKRNKKEMIDFSCSFKPLSCFKKYLRGLFVLTKYWRKTSLTDQSVFEVCQVFRQPVKLSGTTELLQKVKMVVLHMLVIFAENPSLTKEILCATLTCKQGGMRHLMLSAIQGVTLALDHYQEIENIWSSPNQLHCEGLSRNHSSILEIFTSSLENVTDQDCTCQPVLETVQHHIHMLAKSLEETWSSGNTMMTFLSNFTVTEDVKVKDLMKNNTKLIEELRSSIHLSDETIHSILEANVSHSKVLSSVLTMALSGKCDEEILHLLLTFPEDEKSWFATKELCGLPGSQVYPLIVLMIRNLNLRSFIYKTLIPSEGNGLLSSLLDVVSSLSSLLAKAQHVFEYLPEFLHTFEISALLDMPDFQQVLQNAQARSSAFGSFQSVMKMVCKDQASFLSDSNTFINLPRVNELLEDDKEKFNIPEDS</sequence>
<feature type="transmembrane region" description="Helical" evidence="1">
    <location>
        <begin position="24"/>
        <end position="45"/>
    </location>
</feature>
<protein>
    <submittedName>
        <fullName evidence="3">ATP-binding cassette sub-family A member 13</fullName>
    </submittedName>
</protein>
<gene>
    <name evidence="3" type="primary">ABCA13</name>
</gene>
<dbReference type="RefSeq" id="XP_008050014.1">
    <property type="nucleotide sequence ID" value="XM_008051823.1"/>
</dbReference>
<organism evidence="2 3">
    <name type="scientific">Carlito syrichta</name>
    <name type="common">Philippine tarsier</name>
    <name type="synonym">Tarsius syrichta</name>
    <dbReference type="NCBI Taxonomy" id="1868482"/>
    <lineage>
        <taxon>Eukaryota</taxon>
        <taxon>Metazoa</taxon>
        <taxon>Chordata</taxon>
        <taxon>Craniata</taxon>
        <taxon>Vertebrata</taxon>
        <taxon>Euteleostomi</taxon>
        <taxon>Mammalia</taxon>
        <taxon>Eutheria</taxon>
        <taxon>Euarchontoglires</taxon>
        <taxon>Primates</taxon>
        <taxon>Haplorrhini</taxon>
        <taxon>Tarsiiformes</taxon>
        <taxon>Tarsiidae</taxon>
        <taxon>Carlito</taxon>
    </lineage>
</organism>
<reference evidence="3" key="1">
    <citation type="submission" date="2025-08" db="UniProtKB">
        <authorList>
            <consortium name="RefSeq"/>
        </authorList>
    </citation>
    <scope>IDENTIFICATION</scope>
</reference>
<feature type="non-terminal residue" evidence="3">
    <location>
        <position position="3282"/>
    </location>
</feature>
<keyword evidence="3" id="KW-0067">ATP-binding</keyword>
<dbReference type="OMA" id="HMETSAN"/>
<dbReference type="GO" id="GO:0005524">
    <property type="term" value="F:ATP binding"/>
    <property type="evidence" value="ECO:0007669"/>
    <property type="project" value="UniProtKB-KW"/>
</dbReference>
<dbReference type="Proteomes" id="UP000189704">
    <property type="component" value="Unplaced"/>
</dbReference>
<keyword evidence="1" id="KW-0812">Transmembrane</keyword>
<evidence type="ECO:0000256" key="1">
    <source>
        <dbReference type="SAM" id="Phobius"/>
    </source>
</evidence>
<keyword evidence="3" id="KW-0547">Nucleotide-binding</keyword>
<keyword evidence="1" id="KW-0472">Membrane</keyword>
<dbReference type="CTD" id="154664"/>
<dbReference type="GeneID" id="103253543"/>
<name>A0A1U7SQ98_CARSF</name>
<keyword evidence="1" id="KW-1133">Transmembrane helix</keyword>
<accession>A0A1U7SQ98</accession>
<keyword evidence="2" id="KW-1185">Reference proteome</keyword>
<dbReference type="OrthoDB" id="9833608at2759"/>
<evidence type="ECO:0000313" key="3">
    <source>
        <dbReference type="RefSeq" id="XP_008050014.1"/>
    </source>
</evidence>